<dbReference type="Proteomes" id="UP001285521">
    <property type="component" value="Unassembled WGS sequence"/>
</dbReference>
<reference evidence="1 2" key="1">
    <citation type="submission" date="2023-11" db="EMBL/GenBank/DDBJ databases">
        <title>Lentzea sokolovensis, sp. nov., Lentzea kristufkii, sp. nov., and Lentzea miocenensis, sp. nov., rare actinobacteria from Sokolov Coal Basin, Miocene lacustrine sediment, Czech Republic.</title>
        <authorList>
            <person name="Lara A."/>
            <person name="Kotroba L."/>
            <person name="Nouioui I."/>
            <person name="Neumann-Schaal M."/>
            <person name="Mast Y."/>
            <person name="Chronakova A."/>
        </authorList>
    </citation>
    <scope>NUCLEOTIDE SEQUENCE [LARGE SCALE GENOMIC DNA]</scope>
    <source>
        <strain evidence="1 2">BCCO 10_0856</strain>
    </source>
</reference>
<reference evidence="1 2" key="2">
    <citation type="submission" date="2023-11" db="EMBL/GenBank/DDBJ databases">
        <authorList>
            <person name="Lara A.C."/>
            <person name="Chronakova A."/>
        </authorList>
    </citation>
    <scope>NUCLEOTIDE SEQUENCE [LARGE SCALE GENOMIC DNA]</scope>
    <source>
        <strain evidence="1 2">BCCO 10_0856</strain>
    </source>
</reference>
<proteinExistence type="predicted"/>
<sequence length="138" mass="15258">MPPVVRRLPAYEPPTGLGAGFIPRPRPRPRPVWVPVPEPPSPALDAARLVGMVLEVLDGRRPGRVLRELAVPGLAARLGALVRVRTTRMVRAPRVCHPARLVAEISVTVRRDERVVAVAARAEHHSGRWRFTTFAILE</sequence>
<evidence type="ECO:0000313" key="1">
    <source>
        <dbReference type="EMBL" id="MDX8033543.1"/>
    </source>
</evidence>
<name>A0ABU4T5V2_9PSEU</name>
<keyword evidence="2" id="KW-1185">Reference proteome</keyword>
<gene>
    <name evidence="1" type="ORF">SK803_25265</name>
</gene>
<dbReference type="InterPro" id="IPR045596">
    <property type="entry name" value="DUF6459"/>
</dbReference>
<dbReference type="Pfam" id="PF20060">
    <property type="entry name" value="DUF6459"/>
    <property type="match status" value="1"/>
</dbReference>
<comment type="caution">
    <text evidence="1">The sequence shown here is derived from an EMBL/GenBank/DDBJ whole genome shotgun (WGS) entry which is preliminary data.</text>
</comment>
<evidence type="ECO:0000313" key="2">
    <source>
        <dbReference type="Proteomes" id="UP001285521"/>
    </source>
</evidence>
<dbReference type="RefSeq" id="WP_319968571.1">
    <property type="nucleotide sequence ID" value="NZ_JAXAVW010000021.1"/>
</dbReference>
<accession>A0ABU4T5V2</accession>
<dbReference type="EMBL" id="JAXAVW010000021">
    <property type="protein sequence ID" value="MDX8033543.1"/>
    <property type="molecule type" value="Genomic_DNA"/>
</dbReference>
<protein>
    <submittedName>
        <fullName evidence="1">Rv3235 family protein</fullName>
    </submittedName>
</protein>
<organism evidence="1 2">
    <name type="scientific">Lentzea miocenica</name>
    <dbReference type="NCBI Taxonomy" id="3095431"/>
    <lineage>
        <taxon>Bacteria</taxon>
        <taxon>Bacillati</taxon>
        <taxon>Actinomycetota</taxon>
        <taxon>Actinomycetes</taxon>
        <taxon>Pseudonocardiales</taxon>
        <taxon>Pseudonocardiaceae</taxon>
        <taxon>Lentzea</taxon>
    </lineage>
</organism>